<feature type="compositionally biased region" description="Polar residues" evidence="1">
    <location>
        <begin position="1"/>
        <end position="10"/>
    </location>
</feature>
<keyword evidence="3" id="KW-1185">Reference proteome</keyword>
<dbReference type="Proteomes" id="UP001458880">
    <property type="component" value="Unassembled WGS sequence"/>
</dbReference>
<protein>
    <submittedName>
        <fullName evidence="2">Uncharacterized protein</fullName>
    </submittedName>
</protein>
<dbReference type="AlphaFoldDB" id="A0AAW1JWG6"/>
<accession>A0AAW1JWG6</accession>
<feature type="region of interest" description="Disordered" evidence="1">
    <location>
        <begin position="1"/>
        <end position="22"/>
    </location>
</feature>
<dbReference type="EMBL" id="JASPKY010000335">
    <property type="protein sequence ID" value="KAK9708173.1"/>
    <property type="molecule type" value="Genomic_DNA"/>
</dbReference>
<comment type="caution">
    <text evidence="2">The sequence shown here is derived from an EMBL/GenBank/DDBJ whole genome shotgun (WGS) entry which is preliminary data.</text>
</comment>
<organism evidence="2 3">
    <name type="scientific">Popillia japonica</name>
    <name type="common">Japanese beetle</name>
    <dbReference type="NCBI Taxonomy" id="7064"/>
    <lineage>
        <taxon>Eukaryota</taxon>
        <taxon>Metazoa</taxon>
        <taxon>Ecdysozoa</taxon>
        <taxon>Arthropoda</taxon>
        <taxon>Hexapoda</taxon>
        <taxon>Insecta</taxon>
        <taxon>Pterygota</taxon>
        <taxon>Neoptera</taxon>
        <taxon>Endopterygota</taxon>
        <taxon>Coleoptera</taxon>
        <taxon>Polyphaga</taxon>
        <taxon>Scarabaeiformia</taxon>
        <taxon>Scarabaeidae</taxon>
        <taxon>Rutelinae</taxon>
        <taxon>Popillia</taxon>
    </lineage>
</organism>
<proteinExistence type="predicted"/>
<name>A0AAW1JWG6_POPJA</name>
<reference evidence="2 3" key="1">
    <citation type="journal article" date="2024" name="BMC Genomics">
        <title>De novo assembly and annotation of Popillia japonica's genome with initial clues to its potential as an invasive pest.</title>
        <authorList>
            <person name="Cucini C."/>
            <person name="Boschi S."/>
            <person name="Funari R."/>
            <person name="Cardaioli E."/>
            <person name="Iannotti N."/>
            <person name="Marturano G."/>
            <person name="Paoli F."/>
            <person name="Bruttini M."/>
            <person name="Carapelli A."/>
            <person name="Frati F."/>
            <person name="Nardi F."/>
        </authorList>
    </citation>
    <scope>NUCLEOTIDE SEQUENCE [LARGE SCALE GENOMIC DNA]</scope>
    <source>
        <strain evidence="2">DMR45628</strain>
    </source>
</reference>
<evidence type="ECO:0000313" key="3">
    <source>
        <dbReference type="Proteomes" id="UP001458880"/>
    </source>
</evidence>
<gene>
    <name evidence="2" type="ORF">QE152_g27404</name>
</gene>
<sequence length="174" mass="19948">MARTVMSPTSRIHRDVVRRHGPHRDVTNIPHILRQYQINYRGRRCVGWDMGGLIREMQQHVTVIDEHITIANVCVECISVRVVSAASPVSVRGIKISSQYDLSGYTKDVFQLHRSEPSGRAIVVAYYYRDTGQLCQNCHSFNVLYCRMMTERSVRYIISQHHGNATVPIFCTAE</sequence>
<evidence type="ECO:0000313" key="2">
    <source>
        <dbReference type="EMBL" id="KAK9708173.1"/>
    </source>
</evidence>
<evidence type="ECO:0000256" key="1">
    <source>
        <dbReference type="SAM" id="MobiDB-lite"/>
    </source>
</evidence>